<dbReference type="VEuPathDB" id="FungiDB:BTJ68_00891"/>
<reference evidence="11 12" key="1">
    <citation type="journal article" date="2018" name="BMC Genomics">
        <title>Genomic evidence for intraspecific hybridization in a clonal and extremely halotolerant yeast.</title>
        <authorList>
            <person name="Gostincar C."/>
            <person name="Stajich J.E."/>
            <person name="Zupancic J."/>
            <person name="Zalar P."/>
            <person name="Gunde-Cimerman N."/>
        </authorList>
    </citation>
    <scope>NUCLEOTIDE SEQUENCE [LARGE SCALE GENOMIC DNA]</scope>
    <source>
        <strain evidence="11 12">EXF-10513</strain>
    </source>
</reference>
<name>A0A3M7CUJ5_HORWE</name>
<keyword evidence="4 8" id="KW-0479">Metal-binding</keyword>
<keyword evidence="6 8" id="KW-0408">Iron</keyword>
<dbReference type="PROSITE" id="PS00086">
    <property type="entry name" value="CYTOCHROME_P450"/>
    <property type="match status" value="1"/>
</dbReference>
<keyword evidence="5 9" id="KW-0560">Oxidoreductase</keyword>
<dbReference type="SUPFAM" id="SSF48264">
    <property type="entry name" value="Cytochrome P450"/>
    <property type="match status" value="1"/>
</dbReference>
<accession>A0A3M7CUJ5</accession>
<evidence type="ECO:0000313" key="11">
    <source>
        <dbReference type="EMBL" id="RMY55612.1"/>
    </source>
</evidence>
<dbReference type="PRINTS" id="PR00385">
    <property type="entry name" value="P450"/>
</dbReference>
<evidence type="ECO:0000256" key="10">
    <source>
        <dbReference type="SAM" id="Phobius"/>
    </source>
</evidence>
<dbReference type="InterPro" id="IPR050364">
    <property type="entry name" value="Cytochrome_P450_fung"/>
</dbReference>
<dbReference type="EMBL" id="QWIO01002451">
    <property type="protein sequence ID" value="RMY55612.1"/>
    <property type="molecule type" value="Genomic_DNA"/>
</dbReference>
<dbReference type="PANTHER" id="PTHR46300:SF1">
    <property type="entry name" value="P450, PUTATIVE (EUROFUNG)-RELATED"/>
    <property type="match status" value="1"/>
</dbReference>
<dbReference type="PRINTS" id="PR00463">
    <property type="entry name" value="EP450I"/>
</dbReference>
<sequence>MAGQTTFSVSIALLALTTIAYLYDRTKLHRQGKQLPPGPWGLPIIGNALQMPKRLPWLEFHRMSREYGPIMYMNLAGQPAIILSTYQAAHDLLSARSALYSDRPRVVMAGELACKGMHTLLRPYDARYKLHQRMATPFLNPSAANRYRPLQELESRQLIFDLLRDEPELREAKRVLAEYEQTAKPGAYLVDAFPVLNYLPRPFAPWKDKADQLYEQQANLHLGNLAKALQQEETNVAKLMHASQEAKDMTEVELAFSVGVLADAAIDTSAMTLNWLIIAALTNGSEWLQKAQSILDKAVGRARLPQWEDRPELIYIDAIINEVLRWRPIIAGGVPHFTKKPDVYDAYHIPANTIVLPNLYAIARDETIFGSGVDTFIPERWIDANGKLKDLPDVGFGFGRRICAGRHIARNGLFIKVARLLWAFNIEPGVDRTTGEAIEVSDMDCIDGLVVLPKPFKAVFRPRCDSIKNVIDSYGNVGIDDHLQILNDIF</sequence>
<keyword evidence="10" id="KW-1133">Transmembrane helix</keyword>
<comment type="caution">
    <text evidence="11">The sequence shown here is derived from an EMBL/GenBank/DDBJ whole genome shotgun (WGS) entry which is preliminary data.</text>
</comment>
<protein>
    <recommendedName>
        <fullName evidence="13">Cytochrome P450</fullName>
    </recommendedName>
</protein>
<dbReference type="InterPro" id="IPR017972">
    <property type="entry name" value="Cyt_P450_CS"/>
</dbReference>
<dbReference type="GO" id="GO:0016705">
    <property type="term" value="F:oxidoreductase activity, acting on paired donors, with incorporation or reduction of molecular oxygen"/>
    <property type="evidence" value="ECO:0007669"/>
    <property type="project" value="InterPro"/>
</dbReference>
<keyword evidence="10" id="KW-0812">Transmembrane</keyword>
<evidence type="ECO:0008006" key="13">
    <source>
        <dbReference type="Google" id="ProtNLM"/>
    </source>
</evidence>
<dbReference type="Pfam" id="PF00067">
    <property type="entry name" value="p450"/>
    <property type="match status" value="2"/>
</dbReference>
<dbReference type="CDD" id="cd11065">
    <property type="entry name" value="CYP64-like"/>
    <property type="match status" value="1"/>
</dbReference>
<dbReference type="InterPro" id="IPR001128">
    <property type="entry name" value="Cyt_P450"/>
</dbReference>
<keyword evidence="10" id="KW-0472">Membrane</keyword>
<evidence type="ECO:0000256" key="7">
    <source>
        <dbReference type="ARBA" id="ARBA00023033"/>
    </source>
</evidence>
<feature type="binding site" description="axial binding residue" evidence="8">
    <location>
        <position position="403"/>
    </location>
    <ligand>
        <name>heme</name>
        <dbReference type="ChEBI" id="CHEBI:30413"/>
    </ligand>
    <ligandPart>
        <name>Fe</name>
        <dbReference type="ChEBI" id="CHEBI:18248"/>
    </ligandPart>
</feature>
<organism evidence="11 12">
    <name type="scientific">Hortaea werneckii</name>
    <name type="common">Black yeast</name>
    <name type="synonym">Cladosporium werneckii</name>
    <dbReference type="NCBI Taxonomy" id="91943"/>
    <lineage>
        <taxon>Eukaryota</taxon>
        <taxon>Fungi</taxon>
        <taxon>Dikarya</taxon>
        <taxon>Ascomycota</taxon>
        <taxon>Pezizomycotina</taxon>
        <taxon>Dothideomycetes</taxon>
        <taxon>Dothideomycetidae</taxon>
        <taxon>Mycosphaerellales</taxon>
        <taxon>Teratosphaeriaceae</taxon>
        <taxon>Hortaea</taxon>
    </lineage>
</organism>
<evidence type="ECO:0000256" key="9">
    <source>
        <dbReference type="RuleBase" id="RU000461"/>
    </source>
</evidence>
<keyword evidence="3 8" id="KW-0349">Heme</keyword>
<evidence type="ECO:0000313" key="12">
    <source>
        <dbReference type="Proteomes" id="UP000269539"/>
    </source>
</evidence>
<evidence type="ECO:0000256" key="5">
    <source>
        <dbReference type="ARBA" id="ARBA00023002"/>
    </source>
</evidence>
<dbReference type="Proteomes" id="UP000269539">
    <property type="component" value="Unassembled WGS sequence"/>
</dbReference>
<gene>
    <name evidence="11" type="ORF">D0864_13769</name>
</gene>
<evidence type="ECO:0000256" key="3">
    <source>
        <dbReference type="ARBA" id="ARBA00022617"/>
    </source>
</evidence>
<evidence type="ECO:0000256" key="4">
    <source>
        <dbReference type="ARBA" id="ARBA00022723"/>
    </source>
</evidence>
<dbReference type="GO" id="GO:0004497">
    <property type="term" value="F:monooxygenase activity"/>
    <property type="evidence" value="ECO:0007669"/>
    <property type="project" value="UniProtKB-KW"/>
</dbReference>
<dbReference type="PANTHER" id="PTHR46300">
    <property type="entry name" value="P450, PUTATIVE (EUROFUNG)-RELATED-RELATED"/>
    <property type="match status" value="1"/>
</dbReference>
<dbReference type="Gene3D" id="1.10.630.10">
    <property type="entry name" value="Cytochrome P450"/>
    <property type="match status" value="1"/>
</dbReference>
<dbReference type="GO" id="GO:0005506">
    <property type="term" value="F:iron ion binding"/>
    <property type="evidence" value="ECO:0007669"/>
    <property type="project" value="InterPro"/>
</dbReference>
<evidence type="ECO:0000256" key="1">
    <source>
        <dbReference type="ARBA" id="ARBA00001971"/>
    </source>
</evidence>
<comment type="similarity">
    <text evidence="2 9">Belongs to the cytochrome P450 family.</text>
</comment>
<evidence type="ECO:0000256" key="2">
    <source>
        <dbReference type="ARBA" id="ARBA00010617"/>
    </source>
</evidence>
<keyword evidence="7 9" id="KW-0503">Monooxygenase</keyword>
<evidence type="ECO:0000256" key="8">
    <source>
        <dbReference type="PIRSR" id="PIRSR602401-1"/>
    </source>
</evidence>
<feature type="transmembrane region" description="Helical" evidence="10">
    <location>
        <begin position="6"/>
        <end position="23"/>
    </location>
</feature>
<proteinExistence type="inferred from homology"/>
<evidence type="ECO:0000256" key="6">
    <source>
        <dbReference type="ARBA" id="ARBA00023004"/>
    </source>
</evidence>
<comment type="cofactor">
    <cofactor evidence="1 8">
        <name>heme</name>
        <dbReference type="ChEBI" id="CHEBI:30413"/>
    </cofactor>
</comment>
<dbReference type="InterPro" id="IPR036396">
    <property type="entry name" value="Cyt_P450_sf"/>
</dbReference>
<dbReference type="AlphaFoldDB" id="A0A3M7CUJ5"/>
<dbReference type="GO" id="GO:0020037">
    <property type="term" value="F:heme binding"/>
    <property type="evidence" value="ECO:0007669"/>
    <property type="project" value="InterPro"/>
</dbReference>
<dbReference type="InterPro" id="IPR002401">
    <property type="entry name" value="Cyt_P450_E_grp-I"/>
</dbReference>